<accession>A0A0F9LU18</accession>
<name>A0A0F9LU18_9ZZZZ</name>
<dbReference type="EMBL" id="LAZR01010280">
    <property type="protein sequence ID" value="KKM67825.1"/>
    <property type="molecule type" value="Genomic_DNA"/>
</dbReference>
<protein>
    <submittedName>
        <fullName evidence="1">Uncharacterized protein</fullName>
    </submittedName>
</protein>
<dbReference type="AlphaFoldDB" id="A0A0F9LU18"/>
<gene>
    <name evidence="1" type="ORF">LCGC14_1467200</name>
</gene>
<proteinExistence type="predicted"/>
<reference evidence="1" key="1">
    <citation type="journal article" date="2015" name="Nature">
        <title>Complex archaea that bridge the gap between prokaryotes and eukaryotes.</title>
        <authorList>
            <person name="Spang A."/>
            <person name="Saw J.H."/>
            <person name="Jorgensen S.L."/>
            <person name="Zaremba-Niedzwiedzka K."/>
            <person name="Martijn J."/>
            <person name="Lind A.E."/>
            <person name="van Eijk R."/>
            <person name="Schleper C."/>
            <person name="Guy L."/>
            <person name="Ettema T.J."/>
        </authorList>
    </citation>
    <scope>NUCLEOTIDE SEQUENCE</scope>
</reference>
<organism evidence="1">
    <name type="scientific">marine sediment metagenome</name>
    <dbReference type="NCBI Taxonomy" id="412755"/>
    <lineage>
        <taxon>unclassified sequences</taxon>
        <taxon>metagenomes</taxon>
        <taxon>ecological metagenomes</taxon>
    </lineage>
</organism>
<comment type="caution">
    <text evidence="1">The sequence shown here is derived from an EMBL/GenBank/DDBJ whole genome shotgun (WGS) entry which is preliminary data.</text>
</comment>
<evidence type="ECO:0000313" key="1">
    <source>
        <dbReference type="EMBL" id="KKM67825.1"/>
    </source>
</evidence>
<sequence length="71" mass="7897">MSNNEGSIGINMSVDPESTLYLVEAILAILREPRDEQTVRDALTALQKGTRIDGTMISGCNISMQQREEER</sequence>